<dbReference type="OrthoDB" id="369506at2"/>
<dbReference type="Proteomes" id="UP000192343">
    <property type="component" value="Unassembled WGS sequence"/>
</dbReference>
<evidence type="ECO:0000259" key="2">
    <source>
        <dbReference type="Pfam" id="PF00582"/>
    </source>
</evidence>
<dbReference type="PANTHER" id="PTHR46268:SF6">
    <property type="entry name" value="UNIVERSAL STRESS PROTEIN UP12"/>
    <property type="match status" value="1"/>
</dbReference>
<dbReference type="InterPro" id="IPR006016">
    <property type="entry name" value="UspA"/>
</dbReference>
<organism evidence="3 4">
    <name type="scientific">Marispirochaeta aestuarii</name>
    <dbReference type="NCBI Taxonomy" id="1963862"/>
    <lineage>
        <taxon>Bacteria</taxon>
        <taxon>Pseudomonadati</taxon>
        <taxon>Spirochaetota</taxon>
        <taxon>Spirochaetia</taxon>
        <taxon>Spirochaetales</taxon>
        <taxon>Spirochaetaceae</taxon>
        <taxon>Marispirochaeta</taxon>
    </lineage>
</organism>
<feature type="domain" description="UspA" evidence="2">
    <location>
        <begin position="7"/>
        <end position="149"/>
    </location>
</feature>
<dbReference type="AlphaFoldDB" id="A0A1Y1RWR4"/>
<dbReference type="Pfam" id="PF00582">
    <property type="entry name" value="Usp"/>
    <property type="match status" value="1"/>
</dbReference>
<dbReference type="PANTHER" id="PTHR46268">
    <property type="entry name" value="STRESS RESPONSE PROTEIN NHAX"/>
    <property type="match status" value="1"/>
</dbReference>
<accession>A0A1Y1RWR4</accession>
<sequence>MSDVISRILVYIDGTEESVTAAEYAVCLAKSSSATLHALYVVNTRALQDLLRARIFIESEEQEYARDLEADAERYLNHAAELASAKNVPLARRKVEGSVLTEIKKAVRELEIDTLVIGALSRVQSRRDEIYNEVERAVRSVDCTVIIAKDEERIWSLYEEL</sequence>
<comment type="similarity">
    <text evidence="1">Belongs to the universal stress protein A family.</text>
</comment>
<evidence type="ECO:0000256" key="1">
    <source>
        <dbReference type="ARBA" id="ARBA00008791"/>
    </source>
</evidence>
<dbReference type="Gene3D" id="3.40.50.620">
    <property type="entry name" value="HUPs"/>
    <property type="match status" value="1"/>
</dbReference>
<dbReference type="RefSeq" id="WP_083051814.1">
    <property type="nucleotide sequence ID" value="NZ_CAXXQO010000003.1"/>
</dbReference>
<keyword evidence="4" id="KW-1185">Reference proteome</keyword>
<comment type="caution">
    <text evidence="3">The sequence shown here is derived from an EMBL/GenBank/DDBJ whole genome shotgun (WGS) entry which is preliminary data.</text>
</comment>
<protein>
    <submittedName>
        <fullName evidence="3">Universal stress protein UspA</fullName>
    </submittedName>
</protein>
<evidence type="ECO:0000313" key="3">
    <source>
        <dbReference type="EMBL" id="ORC34047.1"/>
    </source>
</evidence>
<reference evidence="3 4" key="1">
    <citation type="submission" date="2017-03" db="EMBL/GenBank/DDBJ databases">
        <title>Draft Genome sequence of Marispirochaeta sp. strain JC444.</title>
        <authorList>
            <person name="Shivani Y."/>
            <person name="Subhash Y."/>
            <person name="Sasikala C."/>
            <person name="Ramana C."/>
        </authorList>
    </citation>
    <scope>NUCLEOTIDE SEQUENCE [LARGE SCALE GENOMIC DNA]</scope>
    <source>
        <strain evidence="3 4">JC444</strain>
    </source>
</reference>
<dbReference type="EMBL" id="MWQY01000016">
    <property type="protein sequence ID" value="ORC34047.1"/>
    <property type="molecule type" value="Genomic_DNA"/>
</dbReference>
<gene>
    <name evidence="3" type="ORF">B4O97_14270</name>
</gene>
<dbReference type="STRING" id="1963862.B4O97_14270"/>
<dbReference type="InterPro" id="IPR014729">
    <property type="entry name" value="Rossmann-like_a/b/a_fold"/>
</dbReference>
<dbReference type="CDD" id="cd00293">
    <property type="entry name" value="USP-like"/>
    <property type="match status" value="1"/>
</dbReference>
<name>A0A1Y1RWR4_9SPIO</name>
<proteinExistence type="inferred from homology"/>
<evidence type="ECO:0000313" key="4">
    <source>
        <dbReference type="Proteomes" id="UP000192343"/>
    </source>
</evidence>
<dbReference type="SUPFAM" id="SSF52402">
    <property type="entry name" value="Adenine nucleotide alpha hydrolases-like"/>
    <property type="match status" value="1"/>
</dbReference>